<dbReference type="InterPro" id="IPR012334">
    <property type="entry name" value="Pectin_lyas_fold"/>
</dbReference>
<dbReference type="GO" id="GO:0006508">
    <property type="term" value="P:proteolysis"/>
    <property type="evidence" value="ECO:0007669"/>
    <property type="project" value="UniProtKB-KW"/>
</dbReference>
<feature type="domain" description="P/Homo B" evidence="3">
    <location>
        <begin position="457"/>
        <end position="622"/>
    </location>
</feature>
<dbReference type="Pfam" id="PF01483">
    <property type="entry name" value="P_proprotein"/>
    <property type="match status" value="1"/>
</dbReference>
<proteinExistence type="predicted"/>
<dbReference type="InterPro" id="IPR011050">
    <property type="entry name" value="Pectin_lyase_fold/virulence"/>
</dbReference>
<dbReference type="Gene3D" id="2.160.20.10">
    <property type="entry name" value="Single-stranded right-handed beta-helix, Pectin lyase-like"/>
    <property type="match status" value="5"/>
</dbReference>
<dbReference type="InterPro" id="IPR008638">
    <property type="entry name" value="FhaB/CdiA-like_TPS"/>
</dbReference>
<keyword evidence="2" id="KW-0378">Hydrolase</keyword>
<evidence type="ECO:0000313" key="5">
    <source>
        <dbReference type="Proteomes" id="UP000003835"/>
    </source>
</evidence>
<protein>
    <submittedName>
        <fullName evidence="4">Haemagglutination activity domain protein</fullName>
    </submittedName>
</protein>
<dbReference type="EMBL" id="DS989859">
    <property type="protein sequence ID" value="EDX73245.1"/>
    <property type="molecule type" value="Genomic_DNA"/>
</dbReference>
<dbReference type="HOGENOM" id="CLU_001325_1_0_3"/>
<evidence type="ECO:0000256" key="1">
    <source>
        <dbReference type="ARBA" id="ARBA00022670"/>
    </source>
</evidence>
<dbReference type="PROSITE" id="PS51829">
    <property type="entry name" value="P_HOMO_B"/>
    <property type="match status" value="1"/>
</dbReference>
<dbReference type="eggNOG" id="COG3210">
    <property type="taxonomic scope" value="Bacteria"/>
</dbReference>
<dbReference type="eggNOG" id="COG4935">
    <property type="taxonomic scope" value="Bacteria"/>
</dbReference>
<dbReference type="Gene3D" id="2.60.120.260">
    <property type="entry name" value="Galactose-binding domain-like"/>
    <property type="match status" value="1"/>
</dbReference>
<dbReference type="SMART" id="SM00912">
    <property type="entry name" value="Haemagg_act"/>
    <property type="match status" value="1"/>
</dbReference>
<dbReference type="InterPro" id="IPR008979">
    <property type="entry name" value="Galactose-bd-like_sf"/>
</dbReference>
<name>B4VY14_9CYAN</name>
<evidence type="ECO:0000256" key="2">
    <source>
        <dbReference type="ARBA" id="ARBA00022801"/>
    </source>
</evidence>
<keyword evidence="5" id="KW-1185">Reference proteome</keyword>
<dbReference type="STRING" id="118168.MC7420_4492"/>
<dbReference type="SUPFAM" id="SSF51126">
    <property type="entry name" value="Pectin lyase-like"/>
    <property type="match status" value="4"/>
</dbReference>
<sequence length="2016" mass="203627">MALALLAHLSPASAQVVPDNTLPVNSQVTGCPICQIDGGTVRGVNLFHSFEEFSVPTGNEALFNNALDIENIFGRVTGAKISDIDGWIRANGTANLFLINPNGIIFGENARLDIGGSFFASGANRFTFPDGSEFSATNPQAPPLLTINITPGLQYGTNSLRGTISNQGNLAVNSGESVTLFGSIVTSTGSLIAPGGLVQVLGERVGLLDNAEIDVSAETGGGTVLIGGGFQGKGDVANALRTFIGSGVTINADALTTGDGGNVFVWADEVTGFYGTISARGGVDGGNGGFVEVSGKEQLIFRGTVDTTAVNGVSGTLLLDPTDIVIANGSGDSAADGTDTFAGNNSGVTGAILSAPLSEINDAAPTTIYESELEGLSGDTTVILQATNDIRIEDLTDDALDFASGSGGIALTADADSDGVGSVVMEDTLKDTLYTNGRDIGIAGANLTLGHIDTVGAVEGGDLIATVDVDAGGPIPDNGTTTIFTFTVPDSVSTVENLDVRFSAQHTSHSNLDVSLSSPGGTELELFSGVESFDFSDDNFQDTLLDDEATTSINPASAVSNISIYLGSYNGTFQPEGVGGLAVFQGENPTGTWTLSVTDNYSGDSGTLFRAGDTAPWGEAIGTQLIFKTPITGKSGSINLNATNGSISVENLETNHPVNAGTISLDASGSITVETIDSSSSVKGGAITLRASGDIMTNGSLNSDSNSGDGGAISLSSVSGDITTNGSLNSYSDSDLSSYWDFGDGGTISLSSVSGDITTNGSLSSYSDLGDGGTISLSSVSGDITTKDSLSSYSLDSYGGDSGDGGAILLSSDSGDITTNSSLDSSSFSWGFARNGGAISLSSVSGDITTNGKLISESNSQNQVAENGGAISLSSVSGNITTNQRLNSGSQSFGGVAGNGGAIILSSDSGDITTNDSLNSGSYSQGVAAKNGGAIILSSDSGDITTNADLDSSSFSLYGASENGGVISLFSVSGNITTNQRLNSRSFSFSGSTGNGGAIILSSDSGDITTNADLDSSSVSILANAGNGGEISLMAKGGDIIGTSGDSLLSSFAFSQRGTAGRGGNVTIAAQNNITNLEILTLSSSAEAGDVVINGFGDLSIANTRILTSRRVEVQIPFFPFPITLEVGGQGQSGDVTVTSSGNLTVNDSSIESDTNGRDQAGNVTLSSPGLVTFNNSQIISNTSNLGNAGTIDINAGEGITFQGVYSHEGELQRGGLFAGTTNEGNAGRITLTTPALTLQNGANIISTTDDLGNAGDITLQSHPNGENLNINLEQDTSISASTSNQGTGGNLAIIAPDSVTIQGEGRITTETSGAGDAGNIQMTSRYLDIQETELSTSTTAEGNAGTITLDTSTLTVARGAKVFAFTDGSGDSGTIEINAPTAVNLGIGVDDFSPILSVETRDSGKAGSIIINTPSLTLSDTARITATATETATNTEGGGSITLNASTMNLAGIVGVFAETEGPTPAGTLTLKPYQDQSTLDITLAPDSQVSASTSGSGKGGDLILSAPQAITIAGQGRLAVESRSTGDAGNVLVTTPQFTLTDGVELSAAAISSGNAGEVRLDTQQLTLENEAQILASNIFSRSEGITLEGLDTLTISNNSAISASTQTGEAGSLTINTNSNPANLVQVSDNSRLSVAATAEGGKAGGVTLNTQQLTLTENSQVSASNISGESQDITLQSLDTLDVNNSLIAASTQTGKAGSLTINATESVDLNGDGGLSVEATQGGTAGNLTIKTGRLSVQDQAAVTVSSPSGQAGNLLITTNSLHLNQGKLTAETGGTNAQEGANINLNLSDVLLMSNESLISAEAFSNADGGNINIDTRYLIVLPPDGANGSDIIAKADQGDGGNITISGQGIFGIQERPAIAENRTNDIDASSQFGSPGNVTLNSPLDPSRGLTELPSNFVDPTGQIIQGCPAMGKNGGSRFVVTGRGGVPPTPDDVLTLDTVLDDLGTLSEETQMQVQAEMERGQNDSPNQIIEAQGWVKTADGQIILVAEFPTATPSGNWNNPANCSDY</sequence>
<evidence type="ECO:0000259" key="3">
    <source>
        <dbReference type="PROSITE" id="PS51829"/>
    </source>
</evidence>
<dbReference type="Proteomes" id="UP000003835">
    <property type="component" value="Unassembled WGS sequence"/>
</dbReference>
<gene>
    <name evidence="4" type="ORF">MC7420_4492</name>
</gene>
<accession>B4VY14</accession>
<dbReference type="GO" id="GO:0004252">
    <property type="term" value="F:serine-type endopeptidase activity"/>
    <property type="evidence" value="ECO:0007669"/>
    <property type="project" value="InterPro"/>
</dbReference>
<dbReference type="Pfam" id="PF05860">
    <property type="entry name" value="TPS"/>
    <property type="match status" value="1"/>
</dbReference>
<dbReference type="InterPro" id="IPR002884">
    <property type="entry name" value="P_dom"/>
</dbReference>
<dbReference type="NCBIfam" id="TIGR01901">
    <property type="entry name" value="adhes_NPXG"/>
    <property type="match status" value="1"/>
</dbReference>
<reference evidence="4 5" key="1">
    <citation type="submission" date="2008-07" db="EMBL/GenBank/DDBJ databases">
        <authorList>
            <person name="Tandeau de Marsac N."/>
            <person name="Ferriera S."/>
            <person name="Johnson J."/>
            <person name="Kravitz S."/>
            <person name="Beeson K."/>
            <person name="Sutton G."/>
            <person name="Rogers Y.-H."/>
            <person name="Friedman R."/>
            <person name="Frazier M."/>
            <person name="Venter J.C."/>
        </authorList>
    </citation>
    <scope>NUCLEOTIDE SEQUENCE [LARGE SCALE GENOMIC DNA]</scope>
    <source>
        <strain evidence="4 5">PCC 7420</strain>
    </source>
</reference>
<evidence type="ECO:0000313" key="4">
    <source>
        <dbReference type="EMBL" id="EDX73245.1"/>
    </source>
</evidence>
<keyword evidence="1" id="KW-0645">Protease</keyword>
<organism evidence="4 5">
    <name type="scientific">Coleofasciculus chthonoplastes PCC 7420</name>
    <dbReference type="NCBI Taxonomy" id="118168"/>
    <lineage>
        <taxon>Bacteria</taxon>
        <taxon>Bacillati</taxon>
        <taxon>Cyanobacteriota</taxon>
        <taxon>Cyanophyceae</taxon>
        <taxon>Coleofasciculales</taxon>
        <taxon>Coleofasciculaceae</taxon>
        <taxon>Coleofasciculus</taxon>
    </lineage>
</organism>
<dbReference type="SUPFAM" id="SSF49785">
    <property type="entry name" value="Galactose-binding domain-like"/>
    <property type="match status" value="1"/>
</dbReference>